<protein>
    <recommendedName>
        <fullName evidence="3">HTH cro/C1-type domain-containing protein</fullName>
    </recommendedName>
</protein>
<name>J8ABL8_BACCE</name>
<evidence type="ECO:0000313" key="1">
    <source>
        <dbReference type="EMBL" id="EJQ36009.1"/>
    </source>
</evidence>
<dbReference type="HOGENOM" id="CLU_1178330_0_0_9"/>
<dbReference type="Proteomes" id="UP000006600">
    <property type="component" value="Unassembled WGS sequence"/>
</dbReference>
<reference evidence="1 2" key="1">
    <citation type="submission" date="2012-04" db="EMBL/GenBank/DDBJ databases">
        <title>The Genome Sequence of Bacillus cereus BAG5X1-1.</title>
        <authorList>
            <consortium name="The Broad Institute Genome Sequencing Platform"/>
            <consortium name="The Broad Institute Genome Sequencing Center for Infectious Disease"/>
            <person name="Feldgarden M."/>
            <person name="Van der Auwera G.A."/>
            <person name="Mahillon J."/>
            <person name="Duprez V."/>
            <person name="Timmery S."/>
            <person name="Mattelet C."/>
            <person name="Dierick K."/>
            <person name="Sun M."/>
            <person name="Yu Z."/>
            <person name="Zhu L."/>
            <person name="Hu X."/>
            <person name="Shank E.B."/>
            <person name="Swiecicka I."/>
            <person name="Hansen B.M."/>
            <person name="Andrup L."/>
            <person name="Young S.K."/>
            <person name="Zeng Q."/>
            <person name="Gargeya S."/>
            <person name="Fitzgerald M."/>
            <person name="Haas B."/>
            <person name="Abouelleil A."/>
            <person name="Alvarado L."/>
            <person name="Arachchi H.M."/>
            <person name="Berlin A."/>
            <person name="Chapman S.B."/>
            <person name="Goldberg J."/>
            <person name="Griggs A."/>
            <person name="Gujja S."/>
            <person name="Hansen M."/>
            <person name="Howarth C."/>
            <person name="Imamovic A."/>
            <person name="Larimer J."/>
            <person name="McCowen C."/>
            <person name="Montmayeur A."/>
            <person name="Murphy C."/>
            <person name="Neiman D."/>
            <person name="Pearson M."/>
            <person name="Priest M."/>
            <person name="Roberts A."/>
            <person name="Saif S."/>
            <person name="Shea T."/>
            <person name="Sisk P."/>
            <person name="Sykes S."/>
            <person name="Wortman J."/>
            <person name="Nusbaum C."/>
            <person name="Birren B."/>
        </authorList>
    </citation>
    <scope>NUCLEOTIDE SEQUENCE [LARGE SCALE GENOMIC DNA]</scope>
    <source>
        <strain evidence="1 2">BAG5X1-1</strain>
    </source>
</reference>
<dbReference type="InterPro" id="IPR001387">
    <property type="entry name" value="Cro/C1-type_HTH"/>
</dbReference>
<evidence type="ECO:0000313" key="2">
    <source>
        <dbReference type="Proteomes" id="UP000006600"/>
    </source>
</evidence>
<sequence>MQLNKKSLNKKEVGKRIKQIIDGRHSSLSIAELGNRLVKKDGYSVPKSTVNSWIRGLSLPPVYIGEQLASLGNTTVEWIYYGEILPKGMLTEVMKKEMGKRIKEIRLAEGWTLEVFGKLVRNAPQELVESWESGMQVPNRERLEVISLLSKRMSEKSVDWILYGDIDEQFKKYVCEIFSEFDAKLHLINEKFYMDLWKKVCKNEISFENENEILTAAIQIKPSLLNDKKIKVSLI</sequence>
<dbReference type="EMBL" id="AHDJ01000073">
    <property type="protein sequence ID" value="EJQ36009.1"/>
    <property type="molecule type" value="Genomic_DNA"/>
</dbReference>
<proteinExistence type="predicted"/>
<dbReference type="GO" id="GO:0003677">
    <property type="term" value="F:DNA binding"/>
    <property type="evidence" value="ECO:0007669"/>
    <property type="project" value="InterPro"/>
</dbReference>
<dbReference type="Gene3D" id="1.10.260.40">
    <property type="entry name" value="lambda repressor-like DNA-binding domains"/>
    <property type="match status" value="1"/>
</dbReference>
<dbReference type="InterPro" id="IPR010982">
    <property type="entry name" value="Lambda_DNA-bd_dom_sf"/>
</dbReference>
<accession>J8ABL8</accession>
<dbReference type="PATRIC" id="fig|1053189.3.peg.5586"/>
<gene>
    <name evidence="1" type="ORF">IEE_05485</name>
</gene>
<dbReference type="AlphaFoldDB" id="J8ABL8"/>
<evidence type="ECO:0008006" key="3">
    <source>
        <dbReference type="Google" id="ProtNLM"/>
    </source>
</evidence>
<dbReference type="CDD" id="cd00093">
    <property type="entry name" value="HTH_XRE"/>
    <property type="match status" value="1"/>
</dbReference>
<dbReference type="SUPFAM" id="SSF47413">
    <property type="entry name" value="lambda repressor-like DNA-binding domains"/>
    <property type="match status" value="1"/>
</dbReference>
<organism evidence="1 2">
    <name type="scientific">Bacillus cereus BAG5X1-1</name>
    <dbReference type="NCBI Taxonomy" id="1053189"/>
    <lineage>
        <taxon>Bacteria</taxon>
        <taxon>Bacillati</taxon>
        <taxon>Bacillota</taxon>
        <taxon>Bacilli</taxon>
        <taxon>Bacillales</taxon>
        <taxon>Bacillaceae</taxon>
        <taxon>Bacillus</taxon>
        <taxon>Bacillus cereus group</taxon>
    </lineage>
</organism>
<comment type="caution">
    <text evidence="1">The sequence shown here is derived from an EMBL/GenBank/DDBJ whole genome shotgun (WGS) entry which is preliminary data.</text>
</comment>